<proteinExistence type="predicted"/>
<feature type="domain" description="Sulfatase-modifying factor enzyme-like" evidence="1">
    <location>
        <begin position="70"/>
        <end position="190"/>
    </location>
</feature>
<organism evidence="2">
    <name type="scientific">Myoviridae sp. ctYGJ17</name>
    <dbReference type="NCBI Taxonomy" id="2827692"/>
    <lineage>
        <taxon>Viruses</taxon>
        <taxon>Duplodnaviria</taxon>
        <taxon>Heunggongvirae</taxon>
        <taxon>Uroviricota</taxon>
        <taxon>Caudoviricetes</taxon>
    </lineage>
</organism>
<evidence type="ECO:0000313" key="2">
    <source>
        <dbReference type="EMBL" id="DAF62891.1"/>
    </source>
</evidence>
<dbReference type="InterPro" id="IPR005532">
    <property type="entry name" value="SUMF_dom"/>
</dbReference>
<dbReference type="SUPFAM" id="SSF56436">
    <property type="entry name" value="C-type lectin-like"/>
    <property type="match status" value="1"/>
</dbReference>
<dbReference type="EMBL" id="BK032829">
    <property type="protein sequence ID" value="DAF62891.1"/>
    <property type="molecule type" value="Genomic_DNA"/>
</dbReference>
<dbReference type="Gene3D" id="3.90.1580.10">
    <property type="entry name" value="paralog of FGE (formylglycine-generating enzyme)"/>
    <property type="match status" value="1"/>
</dbReference>
<name>A0A8S5TIM6_9CAUD</name>
<protein>
    <submittedName>
        <fullName evidence="2">Carbapenem-associated resistance protein</fullName>
    </submittedName>
</protein>
<dbReference type="InterPro" id="IPR042095">
    <property type="entry name" value="SUMF_sf"/>
</dbReference>
<reference evidence="2" key="1">
    <citation type="journal article" date="2021" name="Proc. Natl. Acad. Sci. U.S.A.">
        <title>A Catalog of Tens of Thousands of Viruses from Human Metagenomes Reveals Hidden Associations with Chronic Diseases.</title>
        <authorList>
            <person name="Tisza M.J."/>
            <person name="Buck C.B."/>
        </authorList>
    </citation>
    <scope>NUCLEOTIDE SEQUENCE</scope>
    <source>
        <strain evidence="2">CtYGJ17</strain>
    </source>
</reference>
<sequence>MSNFALTSLALSSVCPTNKVIVDDKGDPSVMVERPAQMLNALLTNGDSTAHPAFLVNGVQRKKLAFGKFQSIVHNSRAYSLPNEDPAANITLDEIEQYSKNKGNGFHCITYMEWGFLALLAKKNGTMPKGNNNYGKDSSETAIVAIPTYIDSSNGSTCRVATGTGPVTWSDTGAMDGVWDLNGNVWEWIRGVRLVFGELQVIPYNNAADASVNTGASSNEWRALNASATSYNDLFVVPDGKGTTAGTVKLDWVSGHWQWGTSIADASDTSRNASFAKTTASGLSATAKLYLQAMAFLPEDGASDADYGNDVFWANNAAAERCAYRGGSWSSGAYNGVFALLLNNPRSDRWAGVGGRLACDEETEN</sequence>
<accession>A0A8S5TIM6</accession>
<dbReference type="Pfam" id="PF03781">
    <property type="entry name" value="FGE-sulfatase"/>
    <property type="match status" value="1"/>
</dbReference>
<evidence type="ECO:0000259" key="1">
    <source>
        <dbReference type="Pfam" id="PF03781"/>
    </source>
</evidence>
<dbReference type="InterPro" id="IPR016187">
    <property type="entry name" value="CTDL_fold"/>
</dbReference>